<proteinExistence type="predicted"/>
<feature type="region of interest" description="Disordered" evidence="1">
    <location>
        <begin position="117"/>
        <end position="159"/>
    </location>
</feature>
<evidence type="ECO:0000313" key="3">
    <source>
        <dbReference type="Proteomes" id="UP000674234"/>
    </source>
</evidence>
<reference evidence="2" key="1">
    <citation type="submission" date="2021-02" db="EMBL/GenBank/DDBJ databases">
        <title>Draft genome sequence of Microbispora sp. RL4-1S isolated from rice leaves in Thailand.</title>
        <authorList>
            <person name="Muangham S."/>
            <person name="Duangmal K."/>
        </authorList>
    </citation>
    <scope>NUCLEOTIDE SEQUENCE</scope>
    <source>
        <strain evidence="2">RL4-1S</strain>
    </source>
</reference>
<evidence type="ECO:0000256" key="1">
    <source>
        <dbReference type="SAM" id="MobiDB-lite"/>
    </source>
</evidence>
<sequence>MPDKPLTPAQTAALIILMVEAGEVTNPELAERWGHTLTGKDRTQLNDLKLVESKKVGRSYAHMLTDAGWARAAEEFRDGVNAPKGSVGGALRALVFGVHRFIRRTDQTLAEVFARDEDVRDGTATPGEVPGKPRTVPGAGTSQDPETRPDTGADTNTGTDLETRIRDAYRRLASAPNAWVGLASLRASLGGAGRREVDDALRLMIAMPGVRIVPFDNQKALTPDDHDAAVVIGDQARHLIMIGA</sequence>
<comment type="caution">
    <text evidence="2">The sequence shown here is derived from an EMBL/GenBank/DDBJ whole genome shotgun (WGS) entry which is preliminary data.</text>
</comment>
<dbReference type="AlphaFoldDB" id="A0A940WCQ1"/>
<dbReference type="EMBL" id="JAFCNB010000002">
    <property type="protein sequence ID" value="MBP2703036.1"/>
    <property type="molecule type" value="Genomic_DNA"/>
</dbReference>
<dbReference type="Proteomes" id="UP000674234">
    <property type="component" value="Unassembled WGS sequence"/>
</dbReference>
<accession>A0A940WCQ1</accession>
<organism evidence="2 3">
    <name type="scientific">Microbispora oryzae</name>
    <dbReference type="NCBI Taxonomy" id="2806554"/>
    <lineage>
        <taxon>Bacteria</taxon>
        <taxon>Bacillati</taxon>
        <taxon>Actinomycetota</taxon>
        <taxon>Actinomycetes</taxon>
        <taxon>Streptosporangiales</taxon>
        <taxon>Streptosporangiaceae</taxon>
        <taxon>Microbispora</taxon>
    </lineage>
</organism>
<name>A0A940WCQ1_9ACTN</name>
<protein>
    <submittedName>
        <fullName evidence="2">Uncharacterized protein</fullName>
    </submittedName>
</protein>
<evidence type="ECO:0000313" key="2">
    <source>
        <dbReference type="EMBL" id="MBP2703036.1"/>
    </source>
</evidence>
<dbReference type="RefSeq" id="WP_210154351.1">
    <property type="nucleotide sequence ID" value="NZ_JAFCNB010000002.1"/>
</dbReference>
<keyword evidence="3" id="KW-1185">Reference proteome</keyword>
<gene>
    <name evidence="2" type="ORF">JOL79_04375</name>
</gene>